<sequence>MLAEQTLTNKLGHFLVDTGDLEALLQQCTHRILAAVTLCTCMSYDKKPCEELLSPVRNPWAAFDCHYTIHLFQSDSQAGTFLPSHRLCLANVIQRRKNELVVGQQTKRGNGRQRSNVVTACLNNSHTDHLTRVSTRQDICPEVIFARDVLDHVV</sequence>
<reference evidence="1" key="1">
    <citation type="submission" date="2018-10" db="EMBL/GenBank/DDBJ databases">
        <title>Effector identification in a new, highly contiguous assembly of the strawberry crown rot pathogen Phytophthora cactorum.</title>
        <authorList>
            <person name="Armitage A.D."/>
            <person name="Nellist C.F."/>
            <person name="Bates H."/>
            <person name="Vickerstaff R.J."/>
            <person name="Harrison R.J."/>
        </authorList>
    </citation>
    <scope>NUCLEOTIDE SEQUENCE</scope>
    <source>
        <strain evidence="1">4040</strain>
        <strain evidence="2">P421</strain>
    </source>
</reference>
<protein>
    <submittedName>
        <fullName evidence="1">Uncharacterized protein</fullName>
    </submittedName>
</protein>
<evidence type="ECO:0000313" key="1">
    <source>
        <dbReference type="EMBL" id="KAG2880994.1"/>
    </source>
</evidence>
<dbReference type="AlphaFoldDB" id="A0A8T1AF60"/>
<dbReference type="EMBL" id="RCMK01002474">
    <property type="protein sequence ID" value="KAG2880994.1"/>
    <property type="molecule type" value="Genomic_DNA"/>
</dbReference>
<comment type="caution">
    <text evidence="1">The sequence shown here is derived from an EMBL/GenBank/DDBJ whole genome shotgun (WGS) entry which is preliminary data.</text>
</comment>
<evidence type="ECO:0000313" key="2">
    <source>
        <dbReference type="EMBL" id="KAG3203193.1"/>
    </source>
</evidence>
<evidence type="ECO:0000313" key="3">
    <source>
        <dbReference type="Proteomes" id="UP000736787"/>
    </source>
</evidence>
<dbReference type="EMBL" id="RCMV01002373">
    <property type="protein sequence ID" value="KAG3203193.1"/>
    <property type="molecule type" value="Genomic_DNA"/>
</dbReference>
<organism evidence="1 3">
    <name type="scientific">Phytophthora cactorum</name>
    <dbReference type="NCBI Taxonomy" id="29920"/>
    <lineage>
        <taxon>Eukaryota</taxon>
        <taxon>Sar</taxon>
        <taxon>Stramenopiles</taxon>
        <taxon>Oomycota</taxon>
        <taxon>Peronosporomycetes</taxon>
        <taxon>Peronosporales</taxon>
        <taxon>Peronosporaceae</taxon>
        <taxon>Phytophthora</taxon>
    </lineage>
</organism>
<gene>
    <name evidence="1" type="ORF">PC117_g26474</name>
    <name evidence="2" type="ORF">PC129_g23002</name>
</gene>
<name>A0A8T1AF60_9STRA</name>
<dbReference type="Proteomes" id="UP000736787">
    <property type="component" value="Unassembled WGS sequence"/>
</dbReference>
<accession>A0A8T1AF60</accession>
<dbReference type="Proteomes" id="UP000760860">
    <property type="component" value="Unassembled WGS sequence"/>
</dbReference>
<proteinExistence type="predicted"/>